<dbReference type="PANTHER" id="PTHR13604">
    <property type="entry name" value="DC12-RELATED"/>
    <property type="match status" value="1"/>
</dbReference>
<evidence type="ECO:0000256" key="7">
    <source>
        <dbReference type="ARBA" id="ARBA00023239"/>
    </source>
</evidence>
<dbReference type="InterPro" id="IPR036590">
    <property type="entry name" value="SRAP-like"/>
</dbReference>
<proteinExistence type="inferred from homology"/>
<dbReference type="GO" id="GO:0016829">
    <property type="term" value="F:lyase activity"/>
    <property type="evidence" value="ECO:0007669"/>
    <property type="project" value="UniProtKB-KW"/>
</dbReference>
<organism evidence="9 10">
    <name type="scientific">Oceanipulchritudo coccoides</name>
    <dbReference type="NCBI Taxonomy" id="2706888"/>
    <lineage>
        <taxon>Bacteria</taxon>
        <taxon>Pseudomonadati</taxon>
        <taxon>Verrucomicrobiota</taxon>
        <taxon>Opitutia</taxon>
        <taxon>Puniceicoccales</taxon>
        <taxon>Oceanipulchritudinaceae</taxon>
        <taxon>Oceanipulchritudo</taxon>
    </lineage>
</organism>
<dbReference type="Proteomes" id="UP000478417">
    <property type="component" value="Unassembled WGS sequence"/>
</dbReference>
<evidence type="ECO:0000256" key="8">
    <source>
        <dbReference type="RuleBase" id="RU364100"/>
    </source>
</evidence>
<evidence type="ECO:0000256" key="2">
    <source>
        <dbReference type="ARBA" id="ARBA00022670"/>
    </source>
</evidence>
<gene>
    <name evidence="9" type="ORF">G0Q06_06115</name>
</gene>
<evidence type="ECO:0000313" key="10">
    <source>
        <dbReference type="Proteomes" id="UP000478417"/>
    </source>
</evidence>
<comment type="similarity">
    <text evidence="1 8">Belongs to the SOS response-associated peptidase family.</text>
</comment>
<dbReference type="Pfam" id="PF02586">
    <property type="entry name" value="SRAP"/>
    <property type="match status" value="1"/>
</dbReference>
<evidence type="ECO:0000256" key="5">
    <source>
        <dbReference type="ARBA" id="ARBA00023124"/>
    </source>
</evidence>
<dbReference type="AlphaFoldDB" id="A0A6B2M2U3"/>
<evidence type="ECO:0000256" key="1">
    <source>
        <dbReference type="ARBA" id="ARBA00008136"/>
    </source>
</evidence>
<dbReference type="InterPro" id="IPR003738">
    <property type="entry name" value="SRAP"/>
</dbReference>
<dbReference type="GO" id="GO:0003697">
    <property type="term" value="F:single-stranded DNA binding"/>
    <property type="evidence" value="ECO:0007669"/>
    <property type="project" value="InterPro"/>
</dbReference>
<dbReference type="EC" id="3.4.-.-" evidence="8"/>
<dbReference type="GO" id="GO:0006508">
    <property type="term" value="P:proteolysis"/>
    <property type="evidence" value="ECO:0007669"/>
    <property type="project" value="UniProtKB-KW"/>
</dbReference>
<keyword evidence="7" id="KW-0456">Lyase</keyword>
<keyword evidence="5" id="KW-0190">Covalent protein-DNA linkage</keyword>
<dbReference type="EMBL" id="JAAGNX010000002">
    <property type="protein sequence ID" value="NDV62020.1"/>
    <property type="molecule type" value="Genomic_DNA"/>
</dbReference>
<protein>
    <recommendedName>
        <fullName evidence="8">Abasic site processing protein</fullName>
        <ecNumber evidence="8">3.4.-.-</ecNumber>
    </recommendedName>
</protein>
<accession>A0A6B2M2U3</accession>
<evidence type="ECO:0000256" key="3">
    <source>
        <dbReference type="ARBA" id="ARBA00022763"/>
    </source>
</evidence>
<keyword evidence="10" id="KW-1185">Reference proteome</keyword>
<dbReference type="PANTHER" id="PTHR13604:SF0">
    <property type="entry name" value="ABASIC SITE PROCESSING PROTEIN HMCES"/>
    <property type="match status" value="1"/>
</dbReference>
<keyword evidence="6" id="KW-0238">DNA-binding</keyword>
<keyword evidence="2 8" id="KW-0645">Protease</keyword>
<dbReference type="Gene3D" id="3.90.1680.10">
    <property type="entry name" value="SOS response associated peptidase-like"/>
    <property type="match status" value="1"/>
</dbReference>
<keyword evidence="3" id="KW-0227">DNA damage</keyword>
<reference evidence="9 10" key="1">
    <citation type="submission" date="2020-02" db="EMBL/GenBank/DDBJ databases">
        <title>Albibacoteraceae fam. nov., the first described family within the subdivision 4 Verrucomicrobia.</title>
        <authorList>
            <person name="Xi F."/>
        </authorList>
    </citation>
    <scope>NUCLEOTIDE SEQUENCE [LARGE SCALE GENOMIC DNA]</scope>
    <source>
        <strain evidence="9 10">CK1056</strain>
    </source>
</reference>
<evidence type="ECO:0000313" key="9">
    <source>
        <dbReference type="EMBL" id="NDV62020.1"/>
    </source>
</evidence>
<evidence type="ECO:0000256" key="4">
    <source>
        <dbReference type="ARBA" id="ARBA00022801"/>
    </source>
</evidence>
<dbReference type="GO" id="GO:0008233">
    <property type="term" value="F:peptidase activity"/>
    <property type="evidence" value="ECO:0007669"/>
    <property type="project" value="UniProtKB-KW"/>
</dbReference>
<dbReference type="SUPFAM" id="SSF143081">
    <property type="entry name" value="BB1717-like"/>
    <property type="match status" value="1"/>
</dbReference>
<dbReference type="RefSeq" id="WP_163963545.1">
    <property type="nucleotide sequence ID" value="NZ_JAAGNX010000002.1"/>
</dbReference>
<evidence type="ECO:0000256" key="6">
    <source>
        <dbReference type="ARBA" id="ARBA00023125"/>
    </source>
</evidence>
<comment type="caution">
    <text evidence="9">The sequence shown here is derived from an EMBL/GenBank/DDBJ whole genome shotgun (WGS) entry which is preliminary data.</text>
</comment>
<dbReference type="GO" id="GO:0106300">
    <property type="term" value="P:protein-DNA covalent cross-linking repair"/>
    <property type="evidence" value="ECO:0007669"/>
    <property type="project" value="InterPro"/>
</dbReference>
<sequence length="242" mass="27260">MCGRYTLSAGHEALAKAFLAEFGEELKASWKSRYNITPGTGIVAIHEDRDRGGRRAEVLHWGLVPSWAKDPNIGYKLINARAETIADKPSYRDAFRYRRCLVPASGFYEWDRRKSPRQPYYFRPVEEDFMAMAGIWEHWMHPSGSEILSVSLITTEANKTVGKIHHRMPVILGVDEWDRWLDTSNVKGEGLSNLLGPASDIFLKSCPVSSRVNKTDVDEASLTKAISLEEKPTGQMDLFGGD</sequence>
<keyword evidence="4 8" id="KW-0378">Hydrolase</keyword>
<name>A0A6B2M2U3_9BACT</name>